<name>A0A7X2YYT8_9BACL</name>
<organism evidence="2 3">
    <name type="scientific">Paenibacillus woosongensis</name>
    <dbReference type="NCBI Taxonomy" id="307580"/>
    <lineage>
        <taxon>Bacteria</taxon>
        <taxon>Bacillati</taxon>
        <taxon>Bacillota</taxon>
        <taxon>Bacilli</taxon>
        <taxon>Bacillales</taxon>
        <taxon>Paenibacillaceae</taxon>
        <taxon>Paenibacillus</taxon>
    </lineage>
</organism>
<dbReference type="InterPro" id="IPR003251">
    <property type="entry name" value="Rr_diiron-bd_dom"/>
</dbReference>
<evidence type="ECO:0000313" key="3">
    <source>
        <dbReference type="Proteomes" id="UP000447876"/>
    </source>
</evidence>
<dbReference type="Gene3D" id="1.20.120.660">
    <property type="entry name" value="IL-4 antagonist (De novo design) like domain"/>
    <property type="match status" value="1"/>
</dbReference>
<dbReference type="GO" id="GO:0046872">
    <property type="term" value="F:metal ion binding"/>
    <property type="evidence" value="ECO:0007669"/>
    <property type="project" value="InterPro"/>
</dbReference>
<dbReference type="CDD" id="cd00657">
    <property type="entry name" value="Ferritin_like"/>
    <property type="match status" value="1"/>
</dbReference>
<dbReference type="InterPro" id="IPR009078">
    <property type="entry name" value="Ferritin-like_SF"/>
</dbReference>
<dbReference type="Gene3D" id="1.20.5.420">
    <property type="entry name" value="Immunoglobulin FC, subunit C"/>
    <property type="match status" value="1"/>
</dbReference>
<accession>A0A7X2YYT8</accession>
<dbReference type="SUPFAM" id="SSF47240">
    <property type="entry name" value="Ferritin-like"/>
    <property type="match status" value="1"/>
</dbReference>
<sequence length="144" mass="16817">MYYTNYYRKDTGLVADIERAINGEYSAISCYEQLAGMAPHEEERNRILEIRQDEIGHFQTFSQIYTSLTGMQPVPHITEECPSEYAAGLHFAFKDEQETVDFYLDVADKAADPYIKERFKRASADEQNHAVWFLYFITSRHSPR</sequence>
<evidence type="ECO:0000259" key="1">
    <source>
        <dbReference type="Pfam" id="PF02915"/>
    </source>
</evidence>
<evidence type="ECO:0000313" key="2">
    <source>
        <dbReference type="EMBL" id="MUG43958.1"/>
    </source>
</evidence>
<dbReference type="GO" id="GO:0016491">
    <property type="term" value="F:oxidoreductase activity"/>
    <property type="evidence" value="ECO:0007669"/>
    <property type="project" value="InterPro"/>
</dbReference>
<reference evidence="2 3" key="1">
    <citation type="submission" date="2019-11" db="EMBL/GenBank/DDBJ databases">
        <title>Draft genome sequences of five Paenibacillus species of dairy origin.</title>
        <authorList>
            <person name="Olajide A.M."/>
            <person name="Chen S."/>
            <person name="Lapointe G."/>
        </authorList>
    </citation>
    <scope>NUCLEOTIDE SEQUENCE [LARGE SCALE GENOMIC DNA]</scope>
    <source>
        <strain evidence="2 3">12CR55</strain>
    </source>
</reference>
<dbReference type="Proteomes" id="UP000447876">
    <property type="component" value="Unassembled WGS sequence"/>
</dbReference>
<dbReference type="EMBL" id="WNZW01000001">
    <property type="protein sequence ID" value="MUG43958.1"/>
    <property type="molecule type" value="Genomic_DNA"/>
</dbReference>
<protein>
    <submittedName>
        <fullName evidence="2">Ferritin-like domain-containing protein</fullName>
    </submittedName>
</protein>
<gene>
    <name evidence="2" type="ORF">GNP95_02905</name>
</gene>
<comment type="caution">
    <text evidence="2">The sequence shown here is derived from an EMBL/GenBank/DDBJ whole genome shotgun (WGS) entry which is preliminary data.</text>
</comment>
<proteinExistence type="predicted"/>
<dbReference type="AlphaFoldDB" id="A0A7X2YYT8"/>
<feature type="domain" description="Rubrerythrin diiron-binding" evidence="1">
    <location>
        <begin position="89"/>
        <end position="140"/>
    </location>
</feature>
<dbReference type="Pfam" id="PF02915">
    <property type="entry name" value="Rubrerythrin"/>
    <property type="match status" value="1"/>
</dbReference>
<dbReference type="RefSeq" id="WP_330163243.1">
    <property type="nucleotide sequence ID" value="NZ_WNZW01000001.1"/>
</dbReference>